<organism evidence="6">
    <name type="scientific">Solibacter usitatus (strain Ellin6076)</name>
    <dbReference type="NCBI Taxonomy" id="234267"/>
    <lineage>
        <taxon>Bacteria</taxon>
        <taxon>Pseudomonadati</taxon>
        <taxon>Acidobacteriota</taxon>
        <taxon>Terriglobia</taxon>
        <taxon>Bryobacterales</taxon>
        <taxon>Solibacteraceae</taxon>
        <taxon>Candidatus Solibacter</taxon>
    </lineage>
</organism>
<dbReference type="InParanoid" id="Q022Q1"/>
<dbReference type="InterPro" id="IPR011047">
    <property type="entry name" value="Quinoprotein_ADH-like_sf"/>
</dbReference>
<dbReference type="Pfam" id="PF13360">
    <property type="entry name" value="PQQ_2"/>
    <property type="match status" value="1"/>
</dbReference>
<feature type="domain" description="Pyrrolo-quinoline quinone repeat" evidence="5">
    <location>
        <begin position="450"/>
        <end position="540"/>
    </location>
</feature>
<name>Q022Q1_SOLUE</name>
<dbReference type="KEGG" id="sus:Acid_3070"/>
<dbReference type="GO" id="GO:0016491">
    <property type="term" value="F:oxidoreductase activity"/>
    <property type="evidence" value="ECO:0007669"/>
    <property type="project" value="UniProtKB-KW"/>
</dbReference>
<protein>
    <submittedName>
        <fullName evidence="6">Pyrrolo-quinoline quinone</fullName>
    </submittedName>
</protein>
<evidence type="ECO:0000256" key="2">
    <source>
        <dbReference type="ARBA" id="ARBA00008156"/>
    </source>
</evidence>
<evidence type="ECO:0000256" key="1">
    <source>
        <dbReference type="ARBA" id="ARBA00001931"/>
    </source>
</evidence>
<dbReference type="eggNOG" id="COG4993">
    <property type="taxonomic scope" value="Bacteria"/>
</dbReference>
<comment type="similarity">
    <text evidence="2">Belongs to the bacterial PQQ dehydrogenase family.</text>
</comment>
<dbReference type="EMBL" id="CP000473">
    <property type="protein sequence ID" value="ABJ84049.1"/>
    <property type="molecule type" value="Genomic_DNA"/>
</dbReference>
<dbReference type="InterPro" id="IPR002372">
    <property type="entry name" value="PQQ_rpt_dom"/>
</dbReference>
<evidence type="ECO:0000313" key="6">
    <source>
        <dbReference type="EMBL" id="ABJ84049.1"/>
    </source>
</evidence>
<dbReference type="SMART" id="SM00564">
    <property type="entry name" value="PQQ"/>
    <property type="match status" value="5"/>
</dbReference>
<dbReference type="InterPro" id="IPR030939">
    <property type="entry name" value="Acido_non_PQQ"/>
</dbReference>
<gene>
    <name evidence="6" type="ordered locus">Acid_3070</name>
</gene>
<dbReference type="SUPFAM" id="SSF50998">
    <property type="entry name" value="Quinoprotein alcohol dehydrogenase-like"/>
    <property type="match status" value="1"/>
</dbReference>
<dbReference type="PANTHER" id="PTHR32303">
    <property type="entry name" value="QUINOPROTEIN ALCOHOL DEHYDROGENASE (CYTOCHROME C)"/>
    <property type="match status" value="1"/>
</dbReference>
<sequence precursor="true">MKLRRLLLLILFAPVLLAPVLLAPVLQAQGLDPGALTLFHQPKDAWPTYNGDYSGRRFSELDQINQATVDLLKIEWMYRLNVGPQRGVGGPTIKSTPLLVNGILYFTIPDHIFAVNARTGEHLWQYDFEDKGGHLVGQRGVGIYGEWLYFVSPDGWFISVNAKDGKERWKKKIADEKLQYFTTMAPLIVKNHVLVGIGGDAMDVRGYLESRDPETGELQWRWYTTPEKMGDPGSETWPNLEAMHHGGGMTWLPGTYDPDLNLLYWGTGNANPVFAGQGRKGANLWTASIVALNPDTGKLAWYFQASPHDTHDWDNVETPVLLDATINGQPRKLLAQAARAGWFFVLDRTNGKNLVSKPFAGTGNWALGVDPKGQPIPNPEKEPKVNGAMIDMPAMGATNWPPPSYDPQTELFYFNGTTGYGVAYLYDTSDKPEGYGGGGGGNFDSHSALFAMDIRTGAIKWKHEHGGEGGAAMSGGVLTTAGKLLFTGDSGELVAFDPATGKPMWRQRMTQSLSNGPSSWMLDGKQYLIVAGGDTLYALTLAGKR</sequence>
<comment type="cofactor">
    <cofactor evidence="1">
        <name>pyrroloquinoline quinone</name>
        <dbReference type="ChEBI" id="CHEBI:58442"/>
    </cofactor>
</comment>
<dbReference type="Gene3D" id="2.140.10.10">
    <property type="entry name" value="Quinoprotein alcohol dehydrogenase-like superfamily"/>
    <property type="match status" value="1"/>
</dbReference>
<dbReference type="OrthoDB" id="9794322at2"/>
<dbReference type="NCBIfam" id="TIGR04528">
    <property type="entry name" value="acido_non_PQQ"/>
    <property type="match status" value="1"/>
</dbReference>
<dbReference type="HOGENOM" id="CLU_018478_0_0_0"/>
<dbReference type="STRING" id="234267.Acid_3070"/>
<evidence type="ECO:0000256" key="3">
    <source>
        <dbReference type="ARBA" id="ARBA00023002"/>
    </source>
</evidence>
<feature type="domain" description="Pyrrolo-quinoline quinone repeat" evidence="4">
    <location>
        <begin position="46"/>
        <end position="355"/>
    </location>
</feature>
<reference evidence="6" key="1">
    <citation type="submission" date="2006-10" db="EMBL/GenBank/DDBJ databases">
        <title>Complete sequence of Solibacter usitatus Ellin6076.</title>
        <authorList>
            <consortium name="US DOE Joint Genome Institute"/>
            <person name="Copeland A."/>
            <person name="Lucas S."/>
            <person name="Lapidus A."/>
            <person name="Barry K."/>
            <person name="Detter J.C."/>
            <person name="Glavina del Rio T."/>
            <person name="Hammon N."/>
            <person name="Israni S."/>
            <person name="Dalin E."/>
            <person name="Tice H."/>
            <person name="Pitluck S."/>
            <person name="Thompson L.S."/>
            <person name="Brettin T."/>
            <person name="Bruce D."/>
            <person name="Han C."/>
            <person name="Tapia R."/>
            <person name="Gilna P."/>
            <person name="Schmutz J."/>
            <person name="Larimer F."/>
            <person name="Land M."/>
            <person name="Hauser L."/>
            <person name="Kyrpides N."/>
            <person name="Mikhailova N."/>
            <person name="Janssen P.H."/>
            <person name="Kuske C.R."/>
            <person name="Richardson P."/>
        </authorList>
    </citation>
    <scope>NUCLEOTIDE SEQUENCE</scope>
    <source>
        <strain evidence="6">Ellin6076</strain>
    </source>
</reference>
<dbReference type="AlphaFoldDB" id="Q022Q1"/>
<proteinExistence type="inferred from homology"/>
<dbReference type="InterPro" id="IPR018391">
    <property type="entry name" value="PQQ_b-propeller_rpt"/>
</dbReference>
<evidence type="ECO:0000259" key="4">
    <source>
        <dbReference type="Pfam" id="PF01011"/>
    </source>
</evidence>
<evidence type="ECO:0000259" key="5">
    <source>
        <dbReference type="Pfam" id="PF13360"/>
    </source>
</evidence>
<accession>Q022Q1</accession>
<dbReference type="Pfam" id="PF01011">
    <property type="entry name" value="PQQ"/>
    <property type="match status" value="1"/>
</dbReference>
<keyword evidence="3" id="KW-0560">Oxidoreductase</keyword>